<dbReference type="AlphaFoldDB" id="A0A646QF06"/>
<dbReference type="SUPFAM" id="SSF110857">
    <property type="entry name" value="Gamma-glutamyl cyclotransferase-like"/>
    <property type="match status" value="1"/>
</dbReference>
<keyword evidence="2" id="KW-0456">Lyase</keyword>
<feature type="active site" description="Proton acceptor" evidence="3">
    <location>
        <position position="99"/>
    </location>
</feature>
<evidence type="ECO:0000256" key="3">
    <source>
        <dbReference type="PIRSR" id="PIRSR617939-1"/>
    </source>
</evidence>
<dbReference type="EC" id="4.3.2.9" evidence="1"/>
<dbReference type="GO" id="GO:0016740">
    <property type="term" value="F:transferase activity"/>
    <property type="evidence" value="ECO:0007669"/>
    <property type="project" value="UniProtKB-KW"/>
</dbReference>
<evidence type="ECO:0000256" key="1">
    <source>
        <dbReference type="ARBA" id="ARBA00012346"/>
    </source>
</evidence>
<dbReference type="InterPro" id="IPR013024">
    <property type="entry name" value="GGCT-like"/>
</dbReference>
<accession>A0A646QF06</accession>
<keyword evidence="5" id="KW-0808">Transferase</keyword>
<feature type="binding site" evidence="4">
    <location>
        <position position="138"/>
    </location>
    <ligand>
        <name>substrate</name>
    </ligand>
</feature>
<dbReference type="PANTHER" id="PTHR12935:SF0">
    <property type="entry name" value="GAMMA-GLUTAMYLCYCLOTRANSFERASE"/>
    <property type="match status" value="1"/>
</dbReference>
<reference evidence="5" key="1">
    <citation type="submission" date="2018-11" db="EMBL/GenBank/DDBJ databases">
        <title>Venom-gland transcriptomics and venom proteomics of the Florida green centipede (Hemiscolopendra marginata) reveal sex-based variation in a centipede venom.</title>
        <authorList>
            <person name="Nystrom G.S."/>
            <person name="Ward M.J."/>
            <person name="Ellsworth S.A."/>
            <person name="Rokyta D.R."/>
        </authorList>
    </citation>
    <scope>NUCLEOTIDE SEQUENCE</scope>
    <source>
        <tissue evidence="5">Venom gland</tissue>
    </source>
</reference>
<protein>
    <recommendedName>
        <fullName evidence="1">gamma-glutamylcyclotransferase</fullName>
        <ecNumber evidence="1">4.3.2.9</ecNumber>
    </recommendedName>
</protein>
<dbReference type="Pfam" id="PF13772">
    <property type="entry name" value="AIG2_2"/>
    <property type="match status" value="1"/>
</dbReference>
<dbReference type="CDD" id="cd06661">
    <property type="entry name" value="GGCT_like"/>
    <property type="match status" value="1"/>
</dbReference>
<dbReference type="GO" id="GO:0003839">
    <property type="term" value="F:gamma-glutamylcyclotransferase activity"/>
    <property type="evidence" value="ECO:0007669"/>
    <property type="project" value="UniProtKB-EC"/>
</dbReference>
<feature type="binding site" evidence="4">
    <location>
        <begin position="24"/>
        <end position="29"/>
    </location>
    <ligand>
        <name>substrate</name>
    </ligand>
</feature>
<organism evidence="5">
    <name type="scientific">Hemiscolopendra marginata</name>
    <dbReference type="NCBI Taxonomy" id="943146"/>
    <lineage>
        <taxon>Eukaryota</taxon>
        <taxon>Metazoa</taxon>
        <taxon>Ecdysozoa</taxon>
        <taxon>Arthropoda</taxon>
        <taxon>Myriapoda</taxon>
        <taxon>Chilopoda</taxon>
        <taxon>Pleurostigmophora</taxon>
        <taxon>Scolopendromorpha</taxon>
        <taxon>Scolopendridae</taxon>
        <taxon>Hemiscolopendra</taxon>
    </lineage>
</organism>
<dbReference type="PANTHER" id="PTHR12935">
    <property type="entry name" value="GAMMA-GLUTAMYLCYCLOTRANSFERASE"/>
    <property type="match status" value="1"/>
</dbReference>
<dbReference type="EMBL" id="GHBY01000634">
    <property type="protein sequence ID" value="MUP40811.1"/>
    <property type="molecule type" value="Transcribed_RNA"/>
</dbReference>
<name>A0A646QF06_9MYRI</name>
<proteinExistence type="predicted"/>
<dbReference type="InterPro" id="IPR017939">
    <property type="entry name" value="G-Glutamylcylcotransferase"/>
</dbReference>
<dbReference type="InterPro" id="IPR036568">
    <property type="entry name" value="GGCT-like_sf"/>
</dbReference>
<evidence type="ECO:0000256" key="2">
    <source>
        <dbReference type="ARBA" id="ARBA00023239"/>
    </source>
</evidence>
<evidence type="ECO:0000256" key="4">
    <source>
        <dbReference type="PIRSR" id="PIRSR617939-2"/>
    </source>
</evidence>
<sequence length="183" mass="20735">MAPNTLRSMQQTNKIFAKSNTFLYFAYGSNLLTERIRINNPSARKVAIARLCRWRLDFNLYGKAWHGAAATIVPDSNCNVWGVVWEIDNDDMINLDKQEYGYDAVTVEVESDNCTKYACRSYVMSSPFVGDRRPSTVYKNVIIKGAIEHQLPEDYINMLHQIVDNGYDGPVGINISVDSLRNG</sequence>
<dbReference type="Gene3D" id="3.10.490.10">
    <property type="entry name" value="Gamma-glutamyl cyclotransferase-like"/>
    <property type="match status" value="1"/>
</dbReference>
<evidence type="ECO:0000313" key="5">
    <source>
        <dbReference type="EMBL" id="MUP40811.1"/>
    </source>
</evidence>